<feature type="region of interest" description="Disordered" evidence="1">
    <location>
        <begin position="1"/>
        <end position="21"/>
    </location>
</feature>
<evidence type="ECO:0000256" key="1">
    <source>
        <dbReference type="SAM" id="MobiDB-lite"/>
    </source>
</evidence>
<dbReference type="Gene3D" id="3.50.50.60">
    <property type="entry name" value="FAD/NAD(P)-binding domain"/>
    <property type="match status" value="2"/>
</dbReference>
<accession>A0A1Q5ULJ7</accession>
<dbReference type="Proteomes" id="UP000186955">
    <property type="component" value="Unassembled WGS sequence"/>
</dbReference>
<comment type="caution">
    <text evidence="2">The sequence shown here is derived from an EMBL/GenBank/DDBJ whole genome shotgun (WGS) entry which is preliminary data.</text>
</comment>
<proteinExistence type="predicted"/>
<gene>
    <name evidence="2" type="ORF">PENSUB_970</name>
</gene>
<name>A0A1Q5ULJ7_9EURO</name>
<dbReference type="STRING" id="1316194.A0A1Q5ULJ7"/>
<dbReference type="EMBL" id="MNBE01000130">
    <property type="protein sequence ID" value="OKP13368.1"/>
    <property type="molecule type" value="Genomic_DNA"/>
</dbReference>
<evidence type="ECO:0008006" key="4">
    <source>
        <dbReference type="Google" id="ProtNLM"/>
    </source>
</evidence>
<keyword evidence="3" id="KW-1185">Reference proteome</keyword>
<dbReference type="AlphaFoldDB" id="A0A1Q5ULJ7"/>
<dbReference type="SUPFAM" id="SSF51905">
    <property type="entry name" value="FAD/NAD(P)-binding domain"/>
    <property type="match status" value="1"/>
</dbReference>
<reference evidence="2 3" key="1">
    <citation type="submission" date="2016-10" db="EMBL/GenBank/DDBJ databases">
        <title>Genome sequence of the ascomycete fungus Penicillium subrubescens.</title>
        <authorList>
            <person name="De Vries R.P."/>
            <person name="Peng M."/>
            <person name="Dilokpimol A."/>
            <person name="Hilden K."/>
            <person name="Makela M.R."/>
            <person name="Grigoriev I."/>
            <person name="Riley R."/>
            <person name="Granchi Z."/>
        </authorList>
    </citation>
    <scope>NUCLEOTIDE SEQUENCE [LARGE SCALE GENOMIC DNA]</scope>
    <source>
        <strain evidence="2 3">CBS 132785</strain>
    </source>
</reference>
<evidence type="ECO:0000313" key="2">
    <source>
        <dbReference type="EMBL" id="OKP13368.1"/>
    </source>
</evidence>
<dbReference type="InterPro" id="IPR036188">
    <property type="entry name" value="FAD/NAD-bd_sf"/>
</dbReference>
<evidence type="ECO:0000313" key="3">
    <source>
        <dbReference type="Proteomes" id="UP000186955"/>
    </source>
</evidence>
<organism evidence="2 3">
    <name type="scientific">Penicillium subrubescens</name>
    <dbReference type="NCBI Taxonomy" id="1316194"/>
    <lineage>
        <taxon>Eukaryota</taxon>
        <taxon>Fungi</taxon>
        <taxon>Dikarya</taxon>
        <taxon>Ascomycota</taxon>
        <taxon>Pezizomycotina</taxon>
        <taxon>Eurotiomycetes</taxon>
        <taxon>Eurotiomycetidae</taxon>
        <taxon>Eurotiales</taxon>
        <taxon>Aspergillaceae</taxon>
        <taxon>Penicillium</taxon>
    </lineage>
</organism>
<protein>
    <recommendedName>
        <fullName evidence="4">FAD/NAD(P)-binding domain-containing protein</fullName>
    </recommendedName>
</protein>
<sequence>MAIGNDASPSKDGYPPRGDLREMMDQNSLPMLAPGLIDPASMTGDAATKQAQLVLSTFNSAAAANNYELLASCFFEGQAYWKDQLALTYHLRTFKSAGVIAASLLETKALRNIKELITVDGAAMFLPATPVLQFIDCPISLRTELPAATCKGKMLLLPAQVDPKNESSAIQWKIWILSTRVVSLDVQTENEDLLQSPGRQLEDLIDFETDVWEIKFQSPAGLHTAVSKQLVLATGIGSQKPNLPDIGYRNLYQGMSLHSAQYKNAQVLKEKGANLGEYSSDPTQSLMHNLLERAGGHYVDVGGTKLIAEGKVGIKAGAKPVAYTTTGLRFSDGITLDADAVVWCTGFADSNVRETAVQILGGNLQRDNGSTRQARSVLGAQEIAERLEGTWGIDGEGRFVFVPAYKELIDPA</sequence>